<dbReference type="EMBL" id="VTFT01000002">
    <property type="protein sequence ID" value="TYT23767.1"/>
    <property type="molecule type" value="Genomic_DNA"/>
</dbReference>
<dbReference type="PROSITE" id="PS50883">
    <property type="entry name" value="EAL"/>
    <property type="match status" value="1"/>
</dbReference>
<protein>
    <submittedName>
        <fullName evidence="2">EAL domain-containing protein</fullName>
    </submittedName>
</protein>
<reference evidence="2 3" key="1">
    <citation type="submission" date="2019-08" db="EMBL/GenBank/DDBJ databases">
        <title>Luteimonas viscosus sp. nov., isolated from soil of a sunflower field.</title>
        <authorList>
            <person name="Jianli Z."/>
            <person name="Ying Z."/>
        </authorList>
    </citation>
    <scope>NUCLEOTIDE SEQUENCE [LARGE SCALE GENOMIC DNA]</scope>
    <source>
        <strain evidence="2 3">XBU10</strain>
    </source>
</reference>
<evidence type="ECO:0000259" key="1">
    <source>
        <dbReference type="PROSITE" id="PS50883"/>
    </source>
</evidence>
<dbReference type="Pfam" id="PF00563">
    <property type="entry name" value="EAL"/>
    <property type="match status" value="1"/>
</dbReference>
<dbReference type="AlphaFoldDB" id="A0A5D4XGL8"/>
<sequence>MRGARKGGRRMPRKQAAMQLLVEKRRRRAAQDAGTGLSDAEALSLLTRVVEAQGAIMASGPGPSDVLAALTLHAQELTGAGGAVLEIRDGDAMVYWFASGMAEAQLGLRIPVAGSLSGLSMERGCLLRCDDSEQDARVDRDACRRVGLRSMVVVPLQFGDQPVGVLKVASREPHCFGPAETLALEHLATLAGASLHRAVEASRREAEVAAGAGNRADRDSGDEAARRRLTRLLRDGRLRVARQPIVRMTDGTVVGWEALARFPEEYGLPTDTWFRDAARCGRSVELELAALRAALADPLPAGDAYLSLNVSPEVACSDALDQVLGDVDPARIVLEITEHTAVEDYPRLAARLSALQARGFRIAVDDTGAGFSSLRHVLTLAPDIIKLDMSLVRGVDLRPRLQSLIAALCTFAEGTQATLVAEGVETDAESRTLRRIGVACGQGYFIGAPQLT</sequence>
<dbReference type="SMART" id="SM00065">
    <property type="entry name" value="GAF"/>
    <property type="match status" value="1"/>
</dbReference>
<dbReference type="Gene3D" id="3.30.450.40">
    <property type="match status" value="1"/>
</dbReference>
<dbReference type="GO" id="GO:0071111">
    <property type="term" value="F:cyclic-guanylate-specific phosphodiesterase activity"/>
    <property type="evidence" value="ECO:0007669"/>
    <property type="project" value="InterPro"/>
</dbReference>
<dbReference type="CDD" id="cd01948">
    <property type="entry name" value="EAL"/>
    <property type="match status" value="1"/>
</dbReference>
<dbReference type="Gene3D" id="3.20.20.450">
    <property type="entry name" value="EAL domain"/>
    <property type="match status" value="1"/>
</dbReference>
<dbReference type="PANTHER" id="PTHR33121:SF76">
    <property type="entry name" value="SIGNALING PROTEIN"/>
    <property type="match status" value="1"/>
</dbReference>
<dbReference type="SUPFAM" id="SSF55781">
    <property type="entry name" value="GAF domain-like"/>
    <property type="match status" value="1"/>
</dbReference>
<evidence type="ECO:0000313" key="2">
    <source>
        <dbReference type="EMBL" id="TYT23767.1"/>
    </source>
</evidence>
<organism evidence="2 3">
    <name type="scientific">Luteimonas viscosa</name>
    <dbReference type="NCBI Taxonomy" id="1132694"/>
    <lineage>
        <taxon>Bacteria</taxon>
        <taxon>Pseudomonadati</taxon>
        <taxon>Pseudomonadota</taxon>
        <taxon>Gammaproteobacteria</taxon>
        <taxon>Lysobacterales</taxon>
        <taxon>Lysobacteraceae</taxon>
        <taxon>Luteimonas</taxon>
    </lineage>
</organism>
<dbReference type="OrthoDB" id="6168558at2"/>
<dbReference type="InterPro" id="IPR003018">
    <property type="entry name" value="GAF"/>
</dbReference>
<dbReference type="InterPro" id="IPR050706">
    <property type="entry name" value="Cyclic-di-GMP_PDE-like"/>
</dbReference>
<dbReference type="Proteomes" id="UP000324973">
    <property type="component" value="Unassembled WGS sequence"/>
</dbReference>
<keyword evidence="3" id="KW-1185">Reference proteome</keyword>
<proteinExistence type="predicted"/>
<feature type="domain" description="EAL" evidence="1">
    <location>
        <begin position="222"/>
        <end position="452"/>
    </location>
</feature>
<dbReference type="SMART" id="SM00052">
    <property type="entry name" value="EAL"/>
    <property type="match status" value="1"/>
</dbReference>
<dbReference type="InterPro" id="IPR001633">
    <property type="entry name" value="EAL_dom"/>
</dbReference>
<gene>
    <name evidence="2" type="ORF">FZO89_16225</name>
</gene>
<accession>A0A5D4XGL8</accession>
<dbReference type="PANTHER" id="PTHR33121">
    <property type="entry name" value="CYCLIC DI-GMP PHOSPHODIESTERASE PDEF"/>
    <property type="match status" value="1"/>
</dbReference>
<dbReference type="InterPro" id="IPR029016">
    <property type="entry name" value="GAF-like_dom_sf"/>
</dbReference>
<dbReference type="SUPFAM" id="SSF141868">
    <property type="entry name" value="EAL domain-like"/>
    <property type="match status" value="1"/>
</dbReference>
<name>A0A5D4XGL8_9GAMM</name>
<dbReference type="Pfam" id="PF13185">
    <property type="entry name" value="GAF_2"/>
    <property type="match status" value="1"/>
</dbReference>
<evidence type="ECO:0000313" key="3">
    <source>
        <dbReference type="Proteomes" id="UP000324973"/>
    </source>
</evidence>
<comment type="caution">
    <text evidence="2">The sequence shown here is derived from an EMBL/GenBank/DDBJ whole genome shotgun (WGS) entry which is preliminary data.</text>
</comment>
<dbReference type="InterPro" id="IPR035919">
    <property type="entry name" value="EAL_sf"/>
</dbReference>